<dbReference type="Gene3D" id="3.40.50.1820">
    <property type="entry name" value="alpha/beta hydrolase"/>
    <property type="match status" value="1"/>
</dbReference>
<dbReference type="PANTHER" id="PTHR43248">
    <property type="entry name" value="2-SUCCINYL-6-HYDROXY-2,4-CYCLOHEXADIENE-1-CARBOXYLATE SYNTHASE"/>
    <property type="match status" value="1"/>
</dbReference>
<dbReference type="InterPro" id="IPR029058">
    <property type="entry name" value="AB_hydrolase_fold"/>
</dbReference>
<accession>A0A2V0NWC8</accession>
<dbReference type="InParanoid" id="A0A2V0NWC8"/>
<evidence type="ECO:0000256" key="2">
    <source>
        <dbReference type="ARBA" id="ARBA00022801"/>
    </source>
</evidence>
<reference evidence="4 5" key="1">
    <citation type="journal article" date="2018" name="Sci. Rep.">
        <title>Raphidocelis subcapitata (=Pseudokirchneriella subcapitata) provides an insight into genome evolution and environmental adaptations in the Sphaeropleales.</title>
        <authorList>
            <person name="Suzuki S."/>
            <person name="Yamaguchi H."/>
            <person name="Nakajima N."/>
            <person name="Kawachi M."/>
        </authorList>
    </citation>
    <scope>NUCLEOTIDE SEQUENCE [LARGE SCALE GENOMIC DNA]</scope>
    <source>
        <strain evidence="4 5">NIES-35</strain>
    </source>
</reference>
<dbReference type="SUPFAM" id="SSF53474">
    <property type="entry name" value="alpha/beta-Hydrolases"/>
    <property type="match status" value="1"/>
</dbReference>
<protein>
    <recommendedName>
        <fullName evidence="3">AB hydrolase-1 domain-containing protein</fullName>
    </recommendedName>
</protein>
<dbReference type="Proteomes" id="UP000247498">
    <property type="component" value="Unassembled WGS sequence"/>
</dbReference>
<gene>
    <name evidence="4" type="ORF">Rsub_04672</name>
</gene>
<dbReference type="InterPro" id="IPR000073">
    <property type="entry name" value="AB_hydrolase_1"/>
</dbReference>
<dbReference type="OrthoDB" id="8119704at2759"/>
<sequence>MALSGSQCQMLAGSRGPAVSGQRGPAAPRLRAIRRPRLLQGTACRAAATALRPPSSPDVASGAELSCELIQGNVARFASGSAAEAPTAVLVHGILGSRRNLQSFARMIVQGFPSWQVLLVDLRCHGESAAAAGAPPAGGPHTVDAAALDVLALLRRRRLFPQMLIGHSFGGKVVLSAARQFVAGAAALPRPVQVWSLDAPPGTAAAGGGPAAGGDSPSALLDALRAVPLPAPSRAAVIDQLAARGFSLPVARWMTTNLRPAEGAGAAGGGGAGLTWSFDLEGAAAMYESYCSTSLWDLLRSPPQGLRIDFVRATRGAFAWDGDAARILELGHRVHEVDAGHWVHTEAPYQLFEAMAPSFGAVDLPLRRAPTPSQR</sequence>
<evidence type="ECO:0000256" key="1">
    <source>
        <dbReference type="ARBA" id="ARBA00010088"/>
    </source>
</evidence>
<proteinExistence type="inferred from homology"/>
<dbReference type="InterPro" id="IPR051601">
    <property type="entry name" value="Serine_prot/Carboxylest_S33"/>
</dbReference>
<dbReference type="Pfam" id="PF12697">
    <property type="entry name" value="Abhydrolase_6"/>
    <property type="match status" value="1"/>
</dbReference>
<evidence type="ECO:0000313" key="4">
    <source>
        <dbReference type="EMBL" id="GBF91948.1"/>
    </source>
</evidence>
<comment type="caution">
    <text evidence="4">The sequence shown here is derived from an EMBL/GenBank/DDBJ whole genome shotgun (WGS) entry which is preliminary data.</text>
</comment>
<dbReference type="STRING" id="307507.A0A2V0NWC8"/>
<dbReference type="PANTHER" id="PTHR43248:SF14">
    <property type="entry name" value="ALPHA_BETA-HYDROLASES SUPERFAMILY PROTEIN"/>
    <property type="match status" value="1"/>
</dbReference>
<evidence type="ECO:0000259" key="3">
    <source>
        <dbReference type="Pfam" id="PF12697"/>
    </source>
</evidence>
<keyword evidence="5" id="KW-1185">Reference proteome</keyword>
<name>A0A2V0NWC8_9CHLO</name>
<dbReference type="EMBL" id="BDRX01000028">
    <property type="protein sequence ID" value="GBF91948.1"/>
    <property type="molecule type" value="Genomic_DNA"/>
</dbReference>
<dbReference type="AlphaFoldDB" id="A0A2V0NWC8"/>
<dbReference type="FunCoup" id="A0A2V0NWC8">
    <property type="interactions" value="1280"/>
</dbReference>
<organism evidence="4 5">
    <name type="scientific">Raphidocelis subcapitata</name>
    <dbReference type="NCBI Taxonomy" id="307507"/>
    <lineage>
        <taxon>Eukaryota</taxon>
        <taxon>Viridiplantae</taxon>
        <taxon>Chlorophyta</taxon>
        <taxon>core chlorophytes</taxon>
        <taxon>Chlorophyceae</taxon>
        <taxon>CS clade</taxon>
        <taxon>Sphaeropleales</taxon>
        <taxon>Selenastraceae</taxon>
        <taxon>Raphidocelis</taxon>
    </lineage>
</organism>
<dbReference type="GO" id="GO:0016787">
    <property type="term" value="F:hydrolase activity"/>
    <property type="evidence" value="ECO:0007669"/>
    <property type="project" value="UniProtKB-KW"/>
</dbReference>
<evidence type="ECO:0000313" key="5">
    <source>
        <dbReference type="Proteomes" id="UP000247498"/>
    </source>
</evidence>
<feature type="domain" description="AB hydrolase-1" evidence="3">
    <location>
        <begin position="89"/>
        <end position="352"/>
    </location>
</feature>
<comment type="similarity">
    <text evidence="1">Belongs to the peptidase S33 family.</text>
</comment>
<keyword evidence="2" id="KW-0378">Hydrolase</keyword>